<dbReference type="GO" id="GO:0005829">
    <property type="term" value="C:cytosol"/>
    <property type="evidence" value="ECO:0007669"/>
    <property type="project" value="TreeGrafter"/>
</dbReference>
<dbReference type="GO" id="GO:0016627">
    <property type="term" value="F:oxidoreductase activity, acting on the CH-CH group of donors"/>
    <property type="evidence" value="ECO:0007669"/>
    <property type="project" value="TreeGrafter"/>
</dbReference>
<dbReference type="EMBL" id="JACHJW010000001">
    <property type="protein sequence ID" value="MBB4960467.1"/>
    <property type="molecule type" value="Genomic_DNA"/>
</dbReference>
<evidence type="ECO:0000313" key="3">
    <source>
        <dbReference type="EMBL" id="MBB4960467.1"/>
    </source>
</evidence>
<dbReference type="PANTHER" id="PTHR35176">
    <property type="entry name" value="HEME OXYGENASE HI_0854-RELATED"/>
    <property type="match status" value="1"/>
</dbReference>
<reference evidence="3 4" key="1">
    <citation type="submission" date="2020-08" db="EMBL/GenBank/DDBJ databases">
        <title>Sequencing the genomes of 1000 actinobacteria strains.</title>
        <authorList>
            <person name="Klenk H.-P."/>
        </authorList>
    </citation>
    <scope>NUCLEOTIDE SEQUENCE [LARGE SCALE GENOMIC DNA]</scope>
    <source>
        <strain evidence="3 4">DSM 45886</strain>
    </source>
</reference>
<dbReference type="InterPro" id="IPR019920">
    <property type="entry name" value="F420-binding_dom_put"/>
</dbReference>
<keyword evidence="4" id="KW-1185">Reference proteome</keyword>
<accession>A0A7W7WRE6</accession>
<dbReference type="PANTHER" id="PTHR35176:SF2">
    <property type="entry name" value="F420H(2)-DEPENDENT REDUCTASE RV1155"/>
    <property type="match status" value="1"/>
</dbReference>
<organism evidence="3 4">
    <name type="scientific">Micromonospora polyrhachis</name>
    <dbReference type="NCBI Taxonomy" id="1282883"/>
    <lineage>
        <taxon>Bacteria</taxon>
        <taxon>Bacillati</taxon>
        <taxon>Actinomycetota</taxon>
        <taxon>Actinomycetes</taxon>
        <taxon>Micromonosporales</taxon>
        <taxon>Micromonosporaceae</taxon>
        <taxon>Micromonospora</taxon>
    </lineage>
</organism>
<dbReference type="Gene3D" id="2.30.110.10">
    <property type="entry name" value="Electron Transport, Fmn-binding Protein, Chain A"/>
    <property type="match status" value="1"/>
</dbReference>
<gene>
    <name evidence="3" type="ORF">FHR38_004200</name>
</gene>
<protein>
    <submittedName>
        <fullName evidence="3">PPOX class probable F420-dependent enzyme</fullName>
    </submittedName>
</protein>
<evidence type="ECO:0000313" key="4">
    <source>
        <dbReference type="Proteomes" id="UP000578819"/>
    </source>
</evidence>
<dbReference type="InterPro" id="IPR012349">
    <property type="entry name" value="Split_barrel_FMN-bd"/>
</dbReference>
<dbReference type="InterPro" id="IPR011576">
    <property type="entry name" value="Pyridox_Oxase_N"/>
</dbReference>
<dbReference type="AlphaFoldDB" id="A0A7W7WRE6"/>
<proteinExistence type="predicted"/>
<evidence type="ECO:0000259" key="2">
    <source>
        <dbReference type="Pfam" id="PF01243"/>
    </source>
</evidence>
<sequence length="147" mass="16456">MMVEGGTEDALLALLGSRHLGVLATIKRDGRPQLSNVSYAFDRERKLIRVSITDGRAKTANLRRDPRASFHVSSEDGWAYVVAEVTAELTPVAADPYDATVEELIDVFRAVQGEHPDWDDYRRAMVADRRIALHLHVDRVYGMPPRG</sequence>
<dbReference type="NCBIfam" id="TIGR03618">
    <property type="entry name" value="Rv1155_F420"/>
    <property type="match status" value="1"/>
</dbReference>
<dbReference type="SUPFAM" id="SSF50475">
    <property type="entry name" value="FMN-binding split barrel"/>
    <property type="match status" value="1"/>
</dbReference>
<evidence type="ECO:0000256" key="1">
    <source>
        <dbReference type="ARBA" id="ARBA00023002"/>
    </source>
</evidence>
<name>A0A7W7WRE6_9ACTN</name>
<dbReference type="InterPro" id="IPR052019">
    <property type="entry name" value="F420H2_bilvrd_red/Heme_oxyg"/>
</dbReference>
<dbReference type="Pfam" id="PF01243">
    <property type="entry name" value="PNPOx_N"/>
    <property type="match status" value="1"/>
</dbReference>
<feature type="domain" description="Pyridoxamine 5'-phosphate oxidase N-terminal" evidence="2">
    <location>
        <begin position="8"/>
        <end position="140"/>
    </location>
</feature>
<comment type="caution">
    <text evidence="3">The sequence shown here is derived from an EMBL/GenBank/DDBJ whole genome shotgun (WGS) entry which is preliminary data.</text>
</comment>
<keyword evidence="1" id="KW-0560">Oxidoreductase</keyword>
<dbReference type="Proteomes" id="UP000578819">
    <property type="component" value="Unassembled WGS sequence"/>
</dbReference>
<dbReference type="GO" id="GO:0070967">
    <property type="term" value="F:coenzyme F420 binding"/>
    <property type="evidence" value="ECO:0007669"/>
    <property type="project" value="TreeGrafter"/>
</dbReference>